<gene>
    <name evidence="1" type="ORF">HGRIS_003389</name>
</gene>
<organism evidence="1 2">
    <name type="scientific">Hohenbuehelia grisea</name>
    <dbReference type="NCBI Taxonomy" id="104357"/>
    <lineage>
        <taxon>Eukaryota</taxon>
        <taxon>Fungi</taxon>
        <taxon>Dikarya</taxon>
        <taxon>Basidiomycota</taxon>
        <taxon>Agaricomycotina</taxon>
        <taxon>Agaricomycetes</taxon>
        <taxon>Agaricomycetidae</taxon>
        <taxon>Agaricales</taxon>
        <taxon>Pleurotineae</taxon>
        <taxon>Pleurotaceae</taxon>
        <taxon>Hohenbuehelia</taxon>
    </lineage>
</organism>
<accession>A0ABR3JG24</accession>
<comment type="caution">
    <text evidence="1">The sequence shown here is derived from an EMBL/GenBank/DDBJ whole genome shotgun (WGS) entry which is preliminary data.</text>
</comment>
<protein>
    <submittedName>
        <fullName evidence="1">Uncharacterized protein</fullName>
    </submittedName>
</protein>
<sequence>MSLVWVTNYTNTNITVQITAKTNGDASVFTLDPKAVQTRDANGWFRKGTETATIVVGNKKKVLNVEPNDHINVYVDRVERTVSKEFLEYDK</sequence>
<evidence type="ECO:0000313" key="1">
    <source>
        <dbReference type="EMBL" id="KAL0954405.1"/>
    </source>
</evidence>
<proteinExistence type="predicted"/>
<dbReference type="Proteomes" id="UP001556367">
    <property type="component" value="Unassembled WGS sequence"/>
</dbReference>
<keyword evidence="2" id="KW-1185">Reference proteome</keyword>
<dbReference type="EMBL" id="JASNQZ010000007">
    <property type="protein sequence ID" value="KAL0954405.1"/>
    <property type="molecule type" value="Genomic_DNA"/>
</dbReference>
<reference evidence="2" key="1">
    <citation type="submission" date="2024-06" db="EMBL/GenBank/DDBJ databases">
        <title>Multi-omics analyses provide insights into the biosynthesis of the anticancer antibiotic pleurotin in Hohenbuehelia grisea.</title>
        <authorList>
            <person name="Weaver J.A."/>
            <person name="Alberti F."/>
        </authorList>
    </citation>
    <scope>NUCLEOTIDE SEQUENCE [LARGE SCALE GENOMIC DNA]</scope>
    <source>
        <strain evidence="2">T-177</strain>
    </source>
</reference>
<evidence type="ECO:0000313" key="2">
    <source>
        <dbReference type="Proteomes" id="UP001556367"/>
    </source>
</evidence>
<name>A0ABR3JG24_9AGAR</name>